<dbReference type="EMBL" id="JBAMMX010000009">
    <property type="protein sequence ID" value="KAK6933301.1"/>
    <property type="molecule type" value="Genomic_DNA"/>
</dbReference>
<keyword evidence="1" id="KW-0808">Transferase</keyword>
<feature type="non-terminal residue" evidence="1">
    <location>
        <position position="326"/>
    </location>
</feature>
<reference evidence="1 2" key="1">
    <citation type="submission" date="2023-12" db="EMBL/GenBank/DDBJ databases">
        <title>A high-quality genome assembly for Dillenia turbinata (Dilleniales).</title>
        <authorList>
            <person name="Chanderbali A."/>
        </authorList>
    </citation>
    <scope>NUCLEOTIDE SEQUENCE [LARGE SCALE GENOMIC DNA]</scope>
    <source>
        <strain evidence="1">LSX21</strain>
        <tissue evidence="1">Leaf</tissue>
    </source>
</reference>
<name>A0AAN8ZCN0_9MAGN</name>
<proteinExistence type="predicted"/>
<dbReference type="GO" id="GO:0008483">
    <property type="term" value="F:transaminase activity"/>
    <property type="evidence" value="ECO:0007669"/>
    <property type="project" value="UniProtKB-KW"/>
</dbReference>
<accession>A0AAN8ZCN0</accession>
<dbReference type="Pfam" id="PF01063">
    <property type="entry name" value="Aminotran_4"/>
    <property type="match status" value="1"/>
</dbReference>
<dbReference type="SUPFAM" id="SSF56752">
    <property type="entry name" value="D-aminoacid aminotransferase-like PLP-dependent enzymes"/>
    <property type="match status" value="1"/>
</dbReference>
<dbReference type="PANTHER" id="PTHR47703">
    <property type="entry name" value="D-AMINOACID AMINOTRANSFERASE-LIKE PLP-DEPENDENT ENZYMES SUPERFAMILY PROTEIN"/>
    <property type="match status" value="1"/>
</dbReference>
<dbReference type="InterPro" id="IPR001544">
    <property type="entry name" value="Aminotrans_IV"/>
</dbReference>
<dbReference type="Gene3D" id="3.30.470.10">
    <property type="match status" value="1"/>
</dbReference>
<organism evidence="1 2">
    <name type="scientific">Dillenia turbinata</name>
    <dbReference type="NCBI Taxonomy" id="194707"/>
    <lineage>
        <taxon>Eukaryota</taxon>
        <taxon>Viridiplantae</taxon>
        <taxon>Streptophyta</taxon>
        <taxon>Embryophyta</taxon>
        <taxon>Tracheophyta</taxon>
        <taxon>Spermatophyta</taxon>
        <taxon>Magnoliopsida</taxon>
        <taxon>eudicotyledons</taxon>
        <taxon>Gunneridae</taxon>
        <taxon>Pentapetalae</taxon>
        <taxon>Dilleniales</taxon>
        <taxon>Dilleniaceae</taxon>
        <taxon>Dillenia</taxon>
    </lineage>
</organism>
<gene>
    <name evidence="1" type="ORF">RJ641_036195</name>
</gene>
<dbReference type="Proteomes" id="UP001370490">
    <property type="component" value="Unassembled WGS sequence"/>
</dbReference>
<dbReference type="Gene3D" id="3.20.10.10">
    <property type="entry name" value="D-amino Acid Aminotransferase, subunit A, domain 2"/>
    <property type="match status" value="1"/>
</dbReference>
<evidence type="ECO:0000313" key="1">
    <source>
        <dbReference type="EMBL" id="KAK6933301.1"/>
    </source>
</evidence>
<keyword evidence="2" id="KW-1185">Reference proteome</keyword>
<comment type="caution">
    <text evidence="1">The sequence shown here is derived from an EMBL/GenBank/DDBJ whole genome shotgun (WGS) entry which is preliminary data.</text>
</comment>
<dbReference type="PANTHER" id="PTHR47703:SF2">
    <property type="entry name" value="D-AMINOACID AMINOTRANSFERASE-LIKE PLP-DEPENDENT ENZYMES SUPERFAMILY PROTEIN"/>
    <property type="match status" value="1"/>
</dbReference>
<keyword evidence="1" id="KW-0032">Aminotransferase</keyword>
<dbReference type="AlphaFoldDB" id="A0AAN8ZCN0"/>
<dbReference type="InterPro" id="IPR036038">
    <property type="entry name" value="Aminotransferase-like"/>
</dbReference>
<sequence>MEICRFLAVNGVVSHISDAPPVTTFLESHPGAYTTTRTHNNASTLLFWDRHLLRLEDSVRILSLTHQNTNALSLSPVHSLLNISMANLLPIVLDKRRDGEELAITALLSTNLENLDENEGFCGNLGSKVLGVSVHIGFYVPPLFGERDNGARLALVGQGRDLAAAKYSDWVRIRKPLERFRPPSVTELLLSNDGDRILEGCVTNFFVVCRKESDEVRIHESRSSHSLEVQTAPISDSVLPGVLQKLVIEVCTKIGIPLREVAPSWSEHETWEEAFITNSLRVMQHVEKIQVPRSWRLMQEAKIWKEIIWKEKHFEECPGRITAIIQ</sequence>
<dbReference type="InterPro" id="IPR043131">
    <property type="entry name" value="BCAT-like_N"/>
</dbReference>
<evidence type="ECO:0000313" key="2">
    <source>
        <dbReference type="Proteomes" id="UP001370490"/>
    </source>
</evidence>
<dbReference type="InterPro" id="IPR043132">
    <property type="entry name" value="BCAT-like_C"/>
</dbReference>
<protein>
    <submittedName>
        <fullName evidence="1">Aminotransferase class IV</fullName>
    </submittedName>
</protein>